<keyword evidence="13" id="KW-0862">Zinc</keyword>
<keyword evidence="12" id="KW-0967">Endosome</keyword>
<evidence type="ECO:0000256" key="1">
    <source>
        <dbReference type="ARBA" id="ARBA00004481"/>
    </source>
</evidence>
<feature type="transmembrane region" description="Helical" evidence="19">
    <location>
        <begin position="330"/>
        <end position="353"/>
    </location>
</feature>
<dbReference type="Gene3D" id="1.20.1080.10">
    <property type="entry name" value="Glycerol uptake facilitator protein"/>
    <property type="match status" value="2"/>
</dbReference>
<dbReference type="SUPFAM" id="SSF56300">
    <property type="entry name" value="Metallo-dependent phosphatases"/>
    <property type="match status" value="1"/>
</dbReference>
<dbReference type="InterPro" id="IPR023271">
    <property type="entry name" value="Aquaporin-like"/>
</dbReference>
<feature type="transmembrane region" description="Helical" evidence="19">
    <location>
        <begin position="455"/>
        <end position="481"/>
    </location>
</feature>
<organism evidence="21 22">
    <name type="scientific">Labeo rohita</name>
    <name type="common">Indian major carp</name>
    <name type="synonym">Cyprinus rohita</name>
    <dbReference type="NCBI Taxonomy" id="84645"/>
    <lineage>
        <taxon>Eukaryota</taxon>
        <taxon>Metazoa</taxon>
        <taxon>Chordata</taxon>
        <taxon>Craniata</taxon>
        <taxon>Vertebrata</taxon>
        <taxon>Euteleostomi</taxon>
        <taxon>Actinopterygii</taxon>
        <taxon>Neopterygii</taxon>
        <taxon>Teleostei</taxon>
        <taxon>Ostariophysi</taxon>
        <taxon>Cypriniformes</taxon>
        <taxon>Cyprinidae</taxon>
        <taxon>Labeoninae</taxon>
        <taxon>Labeonini</taxon>
        <taxon>Labeo</taxon>
    </lineage>
</organism>
<evidence type="ECO:0000256" key="11">
    <source>
        <dbReference type="ARBA" id="ARBA00022737"/>
    </source>
</evidence>
<evidence type="ECO:0000313" key="22">
    <source>
        <dbReference type="Proteomes" id="UP000290572"/>
    </source>
</evidence>
<dbReference type="GO" id="GO:0005829">
    <property type="term" value="C:cytosol"/>
    <property type="evidence" value="ECO:0007669"/>
    <property type="project" value="GOC"/>
</dbReference>
<keyword evidence="14 18" id="KW-0653">Protein transport</keyword>
<name>A0A498NKF0_LABRO</name>
<evidence type="ECO:0000256" key="7">
    <source>
        <dbReference type="ARBA" id="ARBA00022475"/>
    </source>
</evidence>
<dbReference type="GO" id="GO:0010008">
    <property type="term" value="C:endosome membrane"/>
    <property type="evidence" value="ECO:0007669"/>
    <property type="project" value="UniProtKB-SubCell"/>
</dbReference>
<dbReference type="GO" id="GO:0015031">
    <property type="term" value="P:protein transport"/>
    <property type="evidence" value="ECO:0007669"/>
    <property type="project" value="UniProtKB-KW"/>
</dbReference>
<keyword evidence="10" id="KW-0479">Metal-binding</keyword>
<evidence type="ECO:0000256" key="13">
    <source>
        <dbReference type="ARBA" id="ARBA00022833"/>
    </source>
</evidence>
<feature type="transmembrane region" description="Helical" evidence="19">
    <location>
        <begin position="365"/>
        <end position="392"/>
    </location>
</feature>
<evidence type="ECO:0000256" key="18">
    <source>
        <dbReference type="RuleBase" id="RU362040"/>
    </source>
</evidence>
<accession>A0A498NKF0</accession>
<evidence type="ECO:0000259" key="20">
    <source>
        <dbReference type="Pfam" id="PF12850"/>
    </source>
</evidence>
<dbReference type="InterPro" id="IPR023275">
    <property type="entry name" value="Aquaporin_3"/>
</dbReference>
<dbReference type="AlphaFoldDB" id="A0A498NKF0"/>
<sequence>MPLCWHSFSLSLRVVGELYRDKGTVRAASGTASAAAPASGTEIAVAAASGTASAAAPASGTEIAVAAASGTEIAVAAASETEIAVAAASGTESAVTAASGTERAVAAASGTERAVAAASETEIAVAAASGTEIAVAAASETEIAVAAASGTESAVTAASGTERAVTAASGTESAVTAASGTERAVTAASGTERAVAAASGTENAVTAASGTENAVTAASGTENAVTAASGTENAVTAASGTERAVTAASGTENAVAAASGTERAVAAASGTEGAHAISKSAAALTADSTSPALSCLDDFIRDSDIMGRQKVILEKMARIFQIRNELMRQALAECLGTLILVMFGCGAVAQLILSGGSHGMFLTVNFAFGFAATLGILVCGQVSALIVCILAIVDPYNNPIPQGLEAFTVGFVVLVIGQSMGFNSGYAVNPARDLGPRIFTALAGWGPEVFSAKSYWSFVPIFAPFIGAMFGVMVYQLMVGYHVEGEARDKRQAEEREEKERLKLSAVSEKETALSGQVKVNCHKLLLGFMAINNVGDLHIPHRCNTLPAKFKKLLVPGKIQHILCTGNLCTKESYDYLKTLAGDVHIVRGDFDENLNYPEQKVVTVGQFKIGLIHGHQVIPWGDMASLALLQRQLDVDILISGHTHKFEAFENENKFYINPGSATGAYSALESNITPSFVLMDIQASTVVTYVYQLIGDDVKVERIEYKKS</sequence>
<dbReference type="Proteomes" id="UP000290572">
    <property type="component" value="Unassembled WGS sequence"/>
</dbReference>
<dbReference type="GO" id="GO:0046872">
    <property type="term" value="F:metal ion binding"/>
    <property type="evidence" value="ECO:0007669"/>
    <property type="project" value="UniProtKB-KW"/>
</dbReference>
<dbReference type="CDD" id="cd07394">
    <property type="entry name" value="MPP_Vps29"/>
    <property type="match status" value="1"/>
</dbReference>
<keyword evidence="16 19" id="KW-0472">Membrane</keyword>
<evidence type="ECO:0000256" key="19">
    <source>
        <dbReference type="SAM" id="Phobius"/>
    </source>
</evidence>
<dbReference type="PANTHER" id="PTHR11124">
    <property type="entry name" value="VACUOLAR SORTING PROTEIN VPS29"/>
    <property type="match status" value="1"/>
</dbReference>
<dbReference type="InterPro" id="IPR029052">
    <property type="entry name" value="Metallo-depent_PP-like"/>
</dbReference>
<dbReference type="NCBIfam" id="TIGR00040">
    <property type="entry name" value="yfcE"/>
    <property type="match status" value="1"/>
</dbReference>
<evidence type="ECO:0000256" key="6">
    <source>
        <dbReference type="ARBA" id="ARBA00022448"/>
    </source>
</evidence>
<dbReference type="InterPro" id="IPR028661">
    <property type="entry name" value="Vps29"/>
</dbReference>
<keyword evidence="22" id="KW-1185">Reference proteome</keyword>
<keyword evidence="9 19" id="KW-0812">Transmembrane</keyword>
<keyword evidence="8" id="KW-0963">Cytoplasm</keyword>
<dbReference type="InterPro" id="IPR000425">
    <property type="entry name" value="MIP"/>
</dbReference>
<evidence type="ECO:0000256" key="16">
    <source>
        <dbReference type="ARBA" id="ARBA00023136"/>
    </source>
</evidence>
<comment type="similarity">
    <text evidence="4 18">Belongs to the VPS29 family.</text>
</comment>
<evidence type="ECO:0000256" key="5">
    <source>
        <dbReference type="ARBA" id="ARBA00017767"/>
    </source>
</evidence>
<dbReference type="Pfam" id="PF00230">
    <property type="entry name" value="MIP"/>
    <property type="match status" value="1"/>
</dbReference>
<evidence type="ECO:0000256" key="12">
    <source>
        <dbReference type="ARBA" id="ARBA00022753"/>
    </source>
</evidence>
<evidence type="ECO:0000256" key="10">
    <source>
        <dbReference type="ARBA" id="ARBA00022723"/>
    </source>
</evidence>
<evidence type="ECO:0000256" key="14">
    <source>
        <dbReference type="ARBA" id="ARBA00022927"/>
    </source>
</evidence>
<dbReference type="InterPro" id="IPR000979">
    <property type="entry name" value="Phosphodiesterase_MJ0936/Vps29"/>
</dbReference>
<comment type="function">
    <text evidence="18">Component of the commander complex that is essential for endosomal recycling of transmembrane cargos; the commander complex is composed of the Csubcomplex and the retriever subcomplex. Component of the retriever complex, which is a heterotrimeric complex related to retromer cargo-selective complex (CSC) and essential for retromer-independent retrieval and recycling of numerous cargos. Component of the retromer cargo-selective complex (CSC). The CSC is believed to be the core functional component of retromer or respective retromer complex variants acting to prevent missorting of selected transmembrane cargo proteins into the lysosomal degradation pathway. In the endosomes, retriever complex drives the retrieval and recycling of NxxY-motif-containing cargo proteins by coupling to snx17, a cargo essential for the homeostatic maintenance of numerous cell surface proteins associated with processes that include cell migration, cell adhesion, nutrient supply and cell signaling. The recruitment of the retriever complex to the endosomal membrane involves Cand WASH complexes.</text>
</comment>
<feature type="domain" description="Calcineurin-like phosphoesterase" evidence="20">
    <location>
        <begin position="530"/>
        <end position="685"/>
    </location>
</feature>
<protein>
    <recommendedName>
        <fullName evidence="5 18">Vacuolar protein sorting-associated protein 29</fullName>
    </recommendedName>
    <alternativeName>
        <fullName evidence="17 18">Vesicle protein sorting 29</fullName>
    </alternativeName>
</protein>
<keyword evidence="23" id="KW-1267">Proteomics identification</keyword>
<reference evidence="21 22" key="1">
    <citation type="submission" date="2018-03" db="EMBL/GenBank/DDBJ databases">
        <title>Draft genome sequence of Rohu Carp (Labeo rohita).</title>
        <authorList>
            <person name="Das P."/>
            <person name="Kushwaha B."/>
            <person name="Joshi C.G."/>
            <person name="Kumar D."/>
            <person name="Nagpure N.S."/>
            <person name="Sahoo L."/>
            <person name="Das S.P."/>
            <person name="Bit A."/>
            <person name="Patnaik S."/>
            <person name="Meher P.K."/>
            <person name="Jayasankar P."/>
            <person name="Koringa P.G."/>
            <person name="Patel N.V."/>
            <person name="Hinsu A.T."/>
            <person name="Kumar R."/>
            <person name="Pandey M."/>
            <person name="Agarwal S."/>
            <person name="Srivastava S."/>
            <person name="Singh M."/>
            <person name="Iquebal M.A."/>
            <person name="Jaiswal S."/>
            <person name="Angadi U.B."/>
            <person name="Kumar N."/>
            <person name="Raza M."/>
            <person name="Shah T.M."/>
            <person name="Rai A."/>
            <person name="Jena J.K."/>
        </authorList>
    </citation>
    <scope>NUCLEOTIDE SEQUENCE [LARGE SCALE GENOMIC DNA]</scope>
    <source>
        <strain evidence="21">DASCIFA01</strain>
        <tissue evidence="21">Testis</tissue>
    </source>
</reference>
<evidence type="ECO:0000313" key="21">
    <source>
        <dbReference type="EMBL" id="RXN32412.1"/>
    </source>
</evidence>
<gene>
    <name evidence="21" type="ORF">ROHU_016225</name>
</gene>
<evidence type="ECO:0000256" key="4">
    <source>
        <dbReference type="ARBA" id="ARBA00005945"/>
    </source>
</evidence>
<evidence type="ECO:0000256" key="15">
    <source>
        <dbReference type="ARBA" id="ARBA00022989"/>
    </source>
</evidence>
<keyword evidence="6 18" id="KW-0813">Transport</keyword>
<comment type="caution">
    <text evidence="21">The sequence shown here is derived from an EMBL/GenBank/DDBJ whole genome shotgun (WGS) entry which is preliminary data.</text>
</comment>
<dbReference type="GO" id="GO:0042147">
    <property type="term" value="P:retrograde transport, endosome to Golgi"/>
    <property type="evidence" value="ECO:0007669"/>
    <property type="project" value="InterPro"/>
</dbReference>
<dbReference type="Gene3D" id="3.60.21.10">
    <property type="match status" value="1"/>
</dbReference>
<keyword evidence="15 19" id="KW-1133">Transmembrane helix</keyword>
<evidence type="ECO:0007829" key="23">
    <source>
        <dbReference type="PeptideAtlas" id="A0A498NKF0"/>
    </source>
</evidence>
<evidence type="ECO:0000256" key="3">
    <source>
        <dbReference type="ARBA" id="ARBA00004651"/>
    </source>
</evidence>
<dbReference type="EMBL" id="QBIY01011378">
    <property type="protein sequence ID" value="RXN32412.1"/>
    <property type="molecule type" value="Genomic_DNA"/>
</dbReference>
<evidence type="ECO:0000256" key="9">
    <source>
        <dbReference type="ARBA" id="ARBA00022692"/>
    </source>
</evidence>
<dbReference type="STRING" id="84645.A0A498NKF0"/>
<proteinExistence type="evidence at protein level"/>
<dbReference type="FunFam" id="3.60.21.10:FF:000009">
    <property type="entry name" value="Vacuolar protein sorting-associated protein 29"/>
    <property type="match status" value="1"/>
</dbReference>
<keyword evidence="7" id="KW-1003">Cell membrane</keyword>
<keyword evidence="11" id="KW-0677">Repeat</keyword>
<feature type="transmembrane region" description="Helical" evidence="19">
    <location>
        <begin position="404"/>
        <end position="422"/>
    </location>
</feature>
<evidence type="ECO:0000256" key="17">
    <source>
        <dbReference type="ARBA" id="ARBA00031913"/>
    </source>
</evidence>
<dbReference type="SUPFAM" id="SSF81338">
    <property type="entry name" value="Aquaporin-like"/>
    <property type="match status" value="1"/>
</dbReference>
<dbReference type="PRINTS" id="PR02015">
    <property type="entry name" value="AQUAPORIN3"/>
</dbReference>
<dbReference type="GO" id="GO:0005886">
    <property type="term" value="C:plasma membrane"/>
    <property type="evidence" value="ECO:0007669"/>
    <property type="project" value="UniProtKB-SubCell"/>
</dbReference>
<evidence type="ECO:0000256" key="2">
    <source>
        <dbReference type="ARBA" id="ARBA00004496"/>
    </source>
</evidence>
<dbReference type="InterPro" id="IPR024654">
    <property type="entry name" value="Calcineurin-like_PHP_lpxH"/>
</dbReference>
<dbReference type="Pfam" id="PF12850">
    <property type="entry name" value="Metallophos_2"/>
    <property type="match status" value="1"/>
</dbReference>
<comment type="subcellular location">
    <subcellularLocation>
        <location evidence="3">Cell membrane</location>
        <topology evidence="3">Multi-pass membrane protein</topology>
    </subcellularLocation>
    <subcellularLocation>
        <location evidence="2">Cytoplasm</location>
    </subcellularLocation>
    <subcellularLocation>
        <location evidence="1">Endosome membrane</location>
        <topology evidence="1">Peripheral membrane protein</topology>
    </subcellularLocation>
</comment>
<dbReference type="GO" id="GO:0030904">
    <property type="term" value="C:retromer complex"/>
    <property type="evidence" value="ECO:0007669"/>
    <property type="project" value="InterPro"/>
</dbReference>
<evidence type="ECO:0000256" key="8">
    <source>
        <dbReference type="ARBA" id="ARBA00022490"/>
    </source>
</evidence>
<dbReference type="GO" id="GO:0015267">
    <property type="term" value="F:channel activity"/>
    <property type="evidence" value="ECO:0007669"/>
    <property type="project" value="InterPro"/>
</dbReference>